<comment type="subcellular location">
    <subcellularLocation>
        <location evidence="1">Nucleus</location>
    </subcellularLocation>
</comment>
<organism evidence="13 14">
    <name type="scientific">Urochloa decumbens</name>
    <dbReference type="NCBI Taxonomy" id="240449"/>
    <lineage>
        <taxon>Eukaryota</taxon>
        <taxon>Viridiplantae</taxon>
        <taxon>Streptophyta</taxon>
        <taxon>Embryophyta</taxon>
        <taxon>Tracheophyta</taxon>
        <taxon>Spermatophyta</taxon>
        <taxon>Magnoliopsida</taxon>
        <taxon>Liliopsida</taxon>
        <taxon>Poales</taxon>
        <taxon>Poaceae</taxon>
        <taxon>PACMAD clade</taxon>
        <taxon>Panicoideae</taxon>
        <taxon>Panicodae</taxon>
        <taxon>Paniceae</taxon>
        <taxon>Melinidinae</taxon>
        <taxon>Urochloa</taxon>
    </lineage>
</organism>
<evidence type="ECO:0000256" key="10">
    <source>
        <dbReference type="PROSITE-ProRule" id="PRU00027"/>
    </source>
</evidence>
<evidence type="ECO:0000259" key="12">
    <source>
        <dbReference type="PROSITE" id="PS50808"/>
    </source>
</evidence>
<dbReference type="GO" id="GO:0005634">
    <property type="term" value="C:nucleus"/>
    <property type="evidence" value="ECO:0007669"/>
    <property type="project" value="UniProtKB-SubCell"/>
</dbReference>
<dbReference type="Pfam" id="PF05699">
    <property type="entry name" value="Dimer_Tnp_hAT"/>
    <property type="match status" value="1"/>
</dbReference>
<evidence type="ECO:0000256" key="5">
    <source>
        <dbReference type="ARBA" id="ARBA00022833"/>
    </source>
</evidence>
<evidence type="ECO:0000256" key="7">
    <source>
        <dbReference type="ARBA" id="ARBA00023125"/>
    </source>
</evidence>
<gene>
    <name evidence="13" type="ORF">URODEC1_LOCUS37050</name>
</gene>
<dbReference type="PANTHER" id="PTHR46481">
    <property type="entry name" value="ZINC FINGER BED DOMAIN-CONTAINING PROTEIN 4"/>
    <property type="match status" value="1"/>
</dbReference>
<dbReference type="EMBL" id="OZ075127">
    <property type="protein sequence ID" value="CAL4947872.1"/>
    <property type="molecule type" value="Genomic_DNA"/>
</dbReference>
<evidence type="ECO:0000256" key="8">
    <source>
        <dbReference type="ARBA" id="ARBA00023163"/>
    </source>
</evidence>
<feature type="domain" description="BED-type" evidence="12">
    <location>
        <begin position="113"/>
        <end position="168"/>
    </location>
</feature>
<keyword evidence="5" id="KW-0862">Zinc</keyword>
<dbReference type="InterPro" id="IPR052035">
    <property type="entry name" value="ZnF_BED_domain_contain"/>
</dbReference>
<keyword evidence="6" id="KW-0805">Transcription regulation</keyword>
<dbReference type="PROSITE" id="PS50808">
    <property type="entry name" value="ZF_BED"/>
    <property type="match status" value="1"/>
</dbReference>
<evidence type="ECO:0000256" key="6">
    <source>
        <dbReference type="ARBA" id="ARBA00023015"/>
    </source>
</evidence>
<reference evidence="13 14" key="2">
    <citation type="submission" date="2024-10" db="EMBL/GenBank/DDBJ databases">
        <authorList>
            <person name="Ryan C."/>
        </authorList>
    </citation>
    <scope>NUCLEOTIDE SEQUENCE [LARGE SCALE GENOMIC DNA]</scope>
</reference>
<keyword evidence="9" id="KW-0539">Nucleus</keyword>
<feature type="region of interest" description="Disordered" evidence="11">
    <location>
        <begin position="17"/>
        <end position="97"/>
    </location>
</feature>
<proteinExistence type="predicted"/>
<evidence type="ECO:0000313" key="13">
    <source>
        <dbReference type="EMBL" id="CAL4947872.1"/>
    </source>
</evidence>
<dbReference type="Pfam" id="PF14372">
    <property type="entry name" value="hAT-like_RNase-H"/>
    <property type="match status" value="1"/>
</dbReference>
<dbReference type="Proteomes" id="UP001497457">
    <property type="component" value="Chromosome 17b"/>
</dbReference>
<dbReference type="InterPro" id="IPR012337">
    <property type="entry name" value="RNaseH-like_sf"/>
</dbReference>
<evidence type="ECO:0000256" key="2">
    <source>
        <dbReference type="ARBA" id="ARBA00011738"/>
    </source>
</evidence>
<evidence type="ECO:0000313" key="14">
    <source>
        <dbReference type="Proteomes" id="UP001497457"/>
    </source>
</evidence>
<keyword evidence="4 10" id="KW-0863">Zinc-finger</keyword>
<keyword evidence="3" id="KW-0479">Metal-binding</keyword>
<dbReference type="InterPro" id="IPR003656">
    <property type="entry name" value="Znf_BED"/>
</dbReference>
<evidence type="ECO:0000256" key="9">
    <source>
        <dbReference type="ARBA" id="ARBA00023242"/>
    </source>
</evidence>
<keyword evidence="8" id="KW-0804">Transcription</keyword>
<dbReference type="SMART" id="SM00614">
    <property type="entry name" value="ZnF_BED"/>
    <property type="match status" value="1"/>
</dbReference>
<dbReference type="InterPro" id="IPR008906">
    <property type="entry name" value="HATC_C_dom"/>
</dbReference>
<dbReference type="GO" id="GO:0008270">
    <property type="term" value="F:zinc ion binding"/>
    <property type="evidence" value="ECO:0007669"/>
    <property type="project" value="UniProtKB-KW"/>
</dbReference>
<evidence type="ECO:0000256" key="1">
    <source>
        <dbReference type="ARBA" id="ARBA00004123"/>
    </source>
</evidence>
<accession>A0ABC8YRS5</accession>
<evidence type="ECO:0000256" key="3">
    <source>
        <dbReference type="ARBA" id="ARBA00022723"/>
    </source>
</evidence>
<dbReference type="PANTHER" id="PTHR46481:SF10">
    <property type="entry name" value="ZINC FINGER BED DOMAIN-CONTAINING PROTEIN 39"/>
    <property type="match status" value="1"/>
</dbReference>
<dbReference type="GO" id="GO:0003677">
    <property type="term" value="F:DNA binding"/>
    <property type="evidence" value="ECO:0007669"/>
    <property type="project" value="UniProtKB-KW"/>
</dbReference>
<dbReference type="AlphaFoldDB" id="A0ABC8YRS5"/>
<evidence type="ECO:0000256" key="11">
    <source>
        <dbReference type="SAM" id="MobiDB-lite"/>
    </source>
</evidence>
<feature type="compositionally biased region" description="Basic and acidic residues" evidence="11">
    <location>
        <begin position="22"/>
        <end position="40"/>
    </location>
</feature>
<protein>
    <recommendedName>
        <fullName evidence="12">BED-type domain-containing protein</fullName>
    </recommendedName>
</protein>
<name>A0ABC8YRS5_9POAL</name>
<evidence type="ECO:0000256" key="4">
    <source>
        <dbReference type="ARBA" id="ARBA00022771"/>
    </source>
</evidence>
<keyword evidence="7" id="KW-0238">DNA-binding</keyword>
<comment type="subunit">
    <text evidence="2">Homodimer.</text>
</comment>
<sequence length="691" mass="79154">MVGPSSPLFLPLAHSAATASPRCHEERHRTRDLTHQHLHPDPCLPTVPSDSGSPNLATEFRVGSPTDFNSPTAYAGSDGDDVEMGEADNSHHQSDGLNLSARAKTAIERATKRFRSNCWKEFEPILEDGVVVQGRCKHCDIVMAAKRGAGTSSLLTHLRRCKKRSRNLRIVQDLSSTLRSPCGSSLKDWSYDPDVSRYELMRMISLHGLPFLFLEYDGLRRFVASLNPLFKVPHRTTGRTGCLKAFHDKKLELKEMLKNAYCRFSLTTDMWTSNQTLGYIVVTCHFIDADWKLQKRIIKFIDVKTPHTGAELYNNIQNCIQDWGIEDKLFAITLDNAAANNTMVDSLKKNLVSKNLLPAKGQLLHHRCAGHVINLIVKSGLQVVEQVVVNIRESVKYIRSLVSRKQMFKEIVSQEGIASKKKPGLDITTRWNSTYLMLKTALKFRLAFEKLKSEDQKYAHAPSSDEWEKAEVLCRLLKVYKRATKVISGTQYPTSNLYFHLMWKIKITLEETSLEFEVAENETSLEEVAEDETPVEFAKVLKHMKQKFDKYWSKSYVLLCVPVVFDPRFKLKFIDFLFKDSFPTKAQLRFARVEKLVRSLFESYSSQETESTVASNRQGVVDLGLPSTRNDPWAAWDRQLNNDLQSKRSTELDRYLDEDPVPRSQEFDILKWWMGNASQYPVQLVDRQDRY</sequence>
<dbReference type="InterPro" id="IPR025525">
    <property type="entry name" value="hAT-like_transposase_RNase-H"/>
</dbReference>
<keyword evidence="14" id="KW-1185">Reference proteome</keyword>
<reference evidence="14" key="1">
    <citation type="submission" date="2024-06" db="EMBL/GenBank/DDBJ databases">
        <authorList>
            <person name="Ryan C."/>
        </authorList>
    </citation>
    <scope>NUCLEOTIDE SEQUENCE [LARGE SCALE GENOMIC DNA]</scope>
</reference>
<dbReference type="SUPFAM" id="SSF53098">
    <property type="entry name" value="Ribonuclease H-like"/>
    <property type="match status" value="1"/>
</dbReference>